<keyword evidence="3" id="KW-0028">Amino-acid biosynthesis</keyword>
<dbReference type="Proteomes" id="UP000639643">
    <property type="component" value="Unassembled WGS sequence"/>
</dbReference>
<sequence>MVPKKILVLGSGMVAKPCVDYLLRDAGNCVTIACRTVSSAEALSGGRDRTTAISLDVTSPSALNNAIAGHDVVISLVPFIHHPAVVQAAIKSKTDVVTTSYVSPAIRALETSAREAGITVVNEVGVDPGVDHLAAVKIIEEVREFYSYCGGLPAPEASDNPLRFKLSWSPRGALLSQKNSATFLKDGKEVTIDSRDLMASARPYHVMDGYSFLAYPNRNSVPFREYYQIPEAHTVIRGSLRYKGNPELVNALVLVLVSQAEWQLPLRWLRHRPRCRRSSPAARINPQLVNMGWLDATKKTWLTSGLTWAELQQKATGAASASEVDLVAKVDELCSLPDVGERDAVLSGLRWMGLFSDEEAPVHDSLLDTLSARLQTLCSFKDGERDLVMLQHKFVVEWQDGKTDTITSTLELLGDLNGYQAMSKSVGVTRGIATQLLLDQDPAIAKPGVVAPYTKGLCDAIRARVEDEGIKMVEKVL</sequence>
<dbReference type="Gene3D" id="3.40.50.720">
    <property type="entry name" value="NAD(P)-binding Rossmann-like Domain"/>
    <property type="match status" value="1"/>
</dbReference>
<dbReference type="FunFam" id="3.40.50.720:FF:000072">
    <property type="entry name" value="Saccharopine dehydrogenase [NADP(+), L-glutamate-forming]"/>
    <property type="match status" value="1"/>
</dbReference>
<gene>
    <name evidence="6" type="ORF">CMUS01_14374</name>
</gene>
<keyword evidence="7" id="KW-1185">Reference proteome</keyword>
<proteinExistence type="predicted"/>
<dbReference type="Gene3D" id="3.30.360.10">
    <property type="entry name" value="Dihydrodipicolinate Reductase, domain 2"/>
    <property type="match status" value="1"/>
</dbReference>
<evidence type="ECO:0000259" key="4">
    <source>
        <dbReference type="Pfam" id="PF03435"/>
    </source>
</evidence>
<dbReference type="Pfam" id="PF03435">
    <property type="entry name" value="Sacchrp_dh_NADP"/>
    <property type="match status" value="1"/>
</dbReference>
<dbReference type="SUPFAM" id="SSF55347">
    <property type="entry name" value="Glyceraldehyde-3-phosphate dehydrogenase-like, C-terminal domain"/>
    <property type="match status" value="2"/>
</dbReference>
<dbReference type="OrthoDB" id="10059875at2759"/>
<dbReference type="FunFam" id="3.30.360.10:FF:000008">
    <property type="entry name" value="Alpha-aminoadipic semialdehyde synthase, mitochondrial"/>
    <property type="match status" value="1"/>
</dbReference>
<dbReference type="AlphaFoldDB" id="A0A8H6J4L7"/>
<dbReference type="InterPro" id="IPR051168">
    <property type="entry name" value="AASS"/>
</dbReference>
<evidence type="ECO:0000256" key="1">
    <source>
        <dbReference type="ARBA" id="ARBA00022857"/>
    </source>
</evidence>
<evidence type="ECO:0000256" key="2">
    <source>
        <dbReference type="ARBA" id="ARBA00023002"/>
    </source>
</evidence>
<evidence type="ECO:0000259" key="5">
    <source>
        <dbReference type="Pfam" id="PF16653"/>
    </source>
</evidence>
<keyword evidence="3" id="KW-0457">Lysine biosynthesis</keyword>
<evidence type="ECO:0000313" key="6">
    <source>
        <dbReference type="EMBL" id="KAF6806409.1"/>
    </source>
</evidence>
<dbReference type="InterPro" id="IPR036291">
    <property type="entry name" value="NAD(P)-bd_dom_sf"/>
</dbReference>
<dbReference type="GO" id="GO:0019878">
    <property type="term" value="P:lysine biosynthetic process via aminoadipic acid"/>
    <property type="evidence" value="ECO:0007669"/>
    <property type="project" value="TreeGrafter"/>
</dbReference>
<reference evidence="6" key="1">
    <citation type="journal article" date="2020" name="Phytopathology">
        <title>Genome Sequence Resources of Colletotrichum truncatum, C. plurivorum, C. musicola, and C. sojae: Four Species Pathogenic to Soybean (Glycine max).</title>
        <authorList>
            <person name="Rogerio F."/>
            <person name="Boufleur T.R."/>
            <person name="Ciampi-Guillardi M."/>
            <person name="Sukno S.A."/>
            <person name="Thon M.R."/>
            <person name="Massola Junior N.S."/>
            <person name="Baroncelli R."/>
        </authorList>
    </citation>
    <scope>NUCLEOTIDE SEQUENCE</scope>
    <source>
        <strain evidence="6">LFN0074</strain>
    </source>
</reference>
<dbReference type="Gene3D" id="1.10.1870.10">
    <property type="entry name" value="Domain 3, Saccharopine reductase"/>
    <property type="match status" value="1"/>
</dbReference>
<protein>
    <submittedName>
        <fullName evidence="6">Saccharopine dehydrogenase</fullName>
    </submittedName>
</protein>
<feature type="domain" description="Saccharopine dehydrogenase-like C-terminal" evidence="5">
    <location>
        <begin position="125"/>
        <end position="470"/>
    </location>
</feature>
<feature type="domain" description="Saccharopine dehydrogenase NADP binding" evidence="4">
    <location>
        <begin position="6"/>
        <end position="121"/>
    </location>
</feature>
<name>A0A8H6J4L7_9PEZI</name>
<evidence type="ECO:0000256" key="3">
    <source>
        <dbReference type="ARBA" id="ARBA00023154"/>
    </source>
</evidence>
<comment type="caution">
    <text evidence="6">The sequence shown here is derived from an EMBL/GenBank/DDBJ whole genome shotgun (WGS) entry which is preliminary data.</text>
</comment>
<dbReference type="GO" id="GO:0005737">
    <property type="term" value="C:cytoplasm"/>
    <property type="evidence" value="ECO:0007669"/>
    <property type="project" value="TreeGrafter"/>
</dbReference>
<dbReference type="InterPro" id="IPR032095">
    <property type="entry name" value="Sacchrp_dh-like_C"/>
</dbReference>
<keyword evidence="1" id="KW-0521">NADP</keyword>
<dbReference type="EMBL" id="WIGM01001026">
    <property type="protein sequence ID" value="KAF6806409.1"/>
    <property type="molecule type" value="Genomic_DNA"/>
</dbReference>
<dbReference type="GO" id="GO:0004753">
    <property type="term" value="F:saccharopine dehydrogenase activity"/>
    <property type="evidence" value="ECO:0007669"/>
    <property type="project" value="TreeGrafter"/>
</dbReference>
<dbReference type="InterPro" id="IPR005097">
    <property type="entry name" value="Sacchrp_dh_NADP-bd"/>
</dbReference>
<organism evidence="6 7">
    <name type="scientific">Colletotrichum musicola</name>
    <dbReference type="NCBI Taxonomy" id="2175873"/>
    <lineage>
        <taxon>Eukaryota</taxon>
        <taxon>Fungi</taxon>
        <taxon>Dikarya</taxon>
        <taxon>Ascomycota</taxon>
        <taxon>Pezizomycotina</taxon>
        <taxon>Sordariomycetes</taxon>
        <taxon>Hypocreomycetidae</taxon>
        <taxon>Glomerellales</taxon>
        <taxon>Glomerellaceae</taxon>
        <taxon>Colletotrichum</taxon>
        <taxon>Colletotrichum orchidearum species complex</taxon>
    </lineage>
</organism>
<evidence type="ECO:0000313" key="7">
    <source>
        <dbReference type="Proteomes" id="UP000639643"/>
    </source>
</evidence>
<dbReference type="SUPFAM" id="SSF51735">
    <property type="entry name" value="NAD(P)-binding Rossmann-fold domains"/>
    <property type="match status" value="1"/>
</dbReference>
<dbReference type="PANTHER" id="PTHR11133:SF22">
    <property type="entry name" value="ALPHA-AMINOADIPIC SEMIALDEHYDE SYNTHASE, MITOCHONDRIAL"/>
    <property type="match status" value="1"/>
</dbReference>
<dbReference type="PANTHER" id="PTHR11133">
    <property type="entry name" value="SACCHAROPINE DEHYDROGENASE"/>
    <property type="match status" value="1"/>
</dbReference>
<keyword evidence="2" id="KW-0560">Oxidoreductase</keyword>
<dbReference type="Pfam" id="PF16653">
    <property type="entry name" value="Sacchrp_dh_C"/>
    <property type="match status" value="1"/>
</dbReference>
<accession>A0A8H6J4L7</accession>